<gene>
    <name evidence="1" type="ORF">GWK08_16180</name>
</gene>
<comment type="caution">
    <text evidence="1">The sequence shown here is derived from an EMBL/GenBank/DDBJ whole genome shotgun (WGS) entry which is preliminary data.</text>
</comment>
<protein>
    <submittedName>
        <fullName evidence="1">Uncharacterized protein</fullName>
    </submittedName>
</protein>
<dbReference type="Proteomes" id="UP000468581">
    <property type="component" value="Unassembled WGS sequence"/>
</dbReference>
<sequence>MKKQTVGRKLGKMHYVHRSAVSYLAKEQRGTLTKALQLIPEDTEWNLAKVSLLNDSVSLLYYKGFDTELFPVLTSSLIIKLDKKEVKSIDYEKRENPPVLHRKELFLPPDDPRIGELAAVTCFCEEKGLFKQASYIGTIRKWEQRLKEYNYKVEGMRIVLIGD</sequence>
<dbReference type="EMBL" id="JAABOO010000004">
    <property type="protein sequence ID" value="NER14994.1"/>
    <property type="molecule type" value="Genomic_DNA"/>
</dbReference>
<reference evidence="1 2" key="1">
    <citation type="submission" date="2020-01" db="EMBL/GenBank/DDBJ databases">
        <title>Leptobacterium flavescens.</title>
        <authorList>
            <person name="Wang G."/>
        </authorList>
    </citation>
    <scope>NUCLEOTIDE SEQUENCE [LARGE SCALE GENOMIC DNA]</scope>
    <source>
        <strain evidence="1 2">KCTC 22160</strain>
    </source>
</reference>
<name>A0A6P0UNV3_9FLAO</name>
<evidence type="ECO:0000313" key="2">
    <source>
        <dbReference type="Proteomes" id="UP000468581"/>
    </source>
</evidence>
<dbReference type="RefSeq" id="WP_163608297.1">
    <property type="nucleotide sequence ID" value="NZ_JAABOO010000004.1"/>
</dbReference>
<keyword evidence="2" id="KW-1185">Reference proteome</keyword>
<accession>A0A6P0UNV3</accession>
<proteinExistence type="predicted"/>
<evidence type="ECO:0000313" key="1">
    <source>
        <dbReference type="EMBL" id="NER14994.1"/>
    </source>
</evidence>
<dbReference type="AlphaFoldDB" id="A0A6P0UNV3"/>
<organism evidence="1 2">
    <name type="scientific">Leptobacterium flavescens</name>
    <dbReference type="NCBI Taxonomy" id="472055"/>
    <lineage>
        <taxon>Bacteria</taxon>
        <taxon>Pseudomonadati</taxon>
        <taxon>Bacteroidota</taxon>
        <taxon>Flavobacteriia</taxon>
        <taxon>Flavobacteriales</taxon>
        <taxon>Flavobacteriaceae</taxon>
        <taxon>Leptobacterium</taxon>
    </lineage>
</organism>